<protein>
    <recommendedName>
        <fullName evidence="3">Response regulatory domain-containing protein</fullName>
    </recommendedName>
</protein>
<sequence>MRPPKLLFVCSDGKARERFKRGLAAYGCDVVLCYRAEEAFRIIRTYRIDVVIFSVELQDMSGYEACRRLREHYNIVEQPAVIYSTHDSPEERLAAFRSGANIFTFEPILFDRLYYVLMLLVRGKRMMQRSMSLDQVLRVADRQIIGNDEPPTKIEGPHGMLEKSDALRWTDVLTQSVDLEQQSQAIVHEMVNLTLDLVPRYGSIEGVLAYLGDLWEGTTARTELDRVFGNEGKRFSLDVDHATTDGACALMLMFCEEILDGYTPSEALSRISADGSVNHDEVEALRRVLIADDFMSNIFG</sequence>
<dbReference type="GO" id="GO:0000160">
    <property type="term" value="P:phosphorelay signal transduction system"/>
    <property type="evidence" value="ECO:0007669"/>
    <property type="project" value="InterPro"/>
</dbReference>
<dbReference type="CDD" id="cd00156">
    <property type="entry name" value="REC"/>
    <property type="match status" value="1"/>
</dbReference>
<evidence type="ECO:0000313" key="4">
    <source>
        <dbReference type="EMBL" id="KUH58028.1"/>
    </source>
</evidence>
<dbReference type="InterPro" id="IPR050595">
    <property type="entry name" value="Bact_response_regulator"/>
</dbReference>
<dbReference type="InterPro" id="IPR001789">
    <property type="entry name" value="Sig_transdc_resp-reg_receiver"/>
</dbReference>
<dbReference type="PROSITE" id="PS50110">
    <property type="entry name" value="RESPONSE_REGULATORY"/>
    <property type="match status" value="1"/>
</dbReference>
<dbReference type="Proteomes" id="UP000054078">
    <property type="component" value="Unassembled WGS sequence"/>
</dbReference>
<dbReference type="PANTHER" id="PTHR44591">
    <property type="entry name" value="STRESS RESPONSE REGULATOR PROTEIN 1"/>
    <property type="match status" value="1"/>
</dbReference>
<dbReference type="OrthoDB" id="9808843at2"/>
<name>A0A100YUP4_TRASO</name>
<dbReference type="PANTHER" id="PTHR44591:SF3">
    <property type="entry name" value="RESPONSE REGULATORY DOMAIN-CONTAINING PROTEIN"/>
    <property type="match status" value="1"/>
</dbReference>
<reference evidence="4 5" key="1">
    <citation type="submission" date="2015-12" db="EMBL/GenBank/DDBJ databases">
        <title>Draft Genome Sequence of Olsenella scatoligenes SK9K4T; a Producer of 3-Methylindole- (skatole) and 4-Methylphenol- (p-cresol) Isolated from Pig Feces.</title>
        <authorList>
            <person name="Li X."/>
            <person name="Borg B."/>
            <person name="Canibe N."/>
        </authorList>
    </citation>
    <scope>NUCLEOTIDE SEQUENCE [LARGE SCALE GENOMIC DNA]</scope>
    <source>
        <strain evidence="4 5">SK9K4</strain>
    </source>
</reference>
<dbReference type="InterPro" id="IPR011006">
    <property type="entry name" value="CheY-like_superfamily"/>
</dbReference>
<organism evidence="4 5">
    <name type="scientific">Tractidigestivibacter scatoligenes</name>
    <name type="common">Olsenella scatoligenes</name>
    <dbReference type="NCBI Taxonomy" id="1299998"/>
    <lineage>
        <taxon>Bacteria</taxon>
        <taxon>Bacillati</taxon>
        <taxon>Actinomycetota</taxon>
        <taxon>Coriobacteriia</taxon>
        <taxon>Coriobacteriales</taxon>
        <taxon>Atopobiaceae</taxon>
        <taxon>Tractidigestivibacter</taxon>
    </lineage>
</organism>
<gene>
    <name evidence="4" type="ORF">AUL39_07335</name>
</gene>
<dbReference type="Pfam" id="PF00072">
    <property type="entry name" value="Response_reg"/>
    <property type="match status" value="1"/>
</dbReference>
<dbReference type="SUPFAM" id="SSF52172">
    <property type="entry name" value="CheY-like"/>
    <property type="match status" value="1"/>
</dbReference>
<evidence type="ECO:0000259" key="3">
    <source>
        <dbReference type="PROSITE" id="PS50110"/>
    </source>
</evidence>
<dbReference type="RefSeq" id="WP_059054959.1">
    <property type="nucleotide sequence ID" value="NZ_LOJF01000010.1"/>
</dbReference>
<keyword evidence="5" id="KW-1185">Reference proteome</keyword>
<evidence type="ECO:0000313" key="5">
    <source>
        <dbReference type="Proteomes" id="UP000054078"/>
    </source>
</evidence>
<evidence type="ECO:0000256" key="2">
    <source>
        <dbReference type="PROSITE-ProRule" id="PRU00169"/>
    </source>
</evidence>
<dbReference type="STRING" id="1299998.AUL39_07335"/>
<feature type="domain" description="Response regulatory" evidence="3">
    <location>
        <begin position="5"/>
        <end position="121"/>
    </location>
</feature>
<keyword evidence="1" id="KW-0597">Phosphoprotein</keyword>
<dbReference type="AlphaFoldDB" id="A0A100YUP4"/>
<comment type="caution">
    <text evidence="4">The sequence shown here is derived from an EMBL/GenBank/DDBJ whole genome shotgun (WGS) entry which is preliminary data.</text>
</comment>
<proteinExistence type="predicted"/>
<dbReference type="SMART" id="SM00448">
    <property type="entry name" value="REC"/>
    <property type="match status" value="1"/>
</dbReference>
<accession>A0A100YUP4</accession>
<dbReference type="EMBL" id="LOJF01000010">
    <property type="protein sequence ID" value="KUH58028.1"/>
    <property type="molecule type" value="Genomic_DNA"/>
</dbReference>
<comment type="caution">
    <text evidence="2">Lacks conserved residue(s) required for the propagation of feature annotation.</text>
</comment>
<dbReference type="Gene3D" id="3.40.50.2300">
    <property type="match status" value="1"/>
</dbReference>
<evidence type="ECO:0000256" key="1">
    <source>
        <dbReference type="ARBA" id="ARBA00022553"/>
    </source>
</evidence>